<evidence type="ECO:0000259" key="6">
    <source>
        <dbReference type="PROSITE" id="PS50181"/>
    </source>
</evidence>
<feature type="domain" description="F-box" evidence="6">
    <location>
        <begin position="445"/>
        <end position="491"/>
    </location>
</feature>
<dbReference type="InterPro" id="IPR001810">
    <property type="entry name" value="F-box_dom"/>
</dbReference>
<dbReference type="PROSITE" id="PS50082">
    <property type="entry name" value="WD_REPEATS_2"/>
    <property type="match status" value="2"/>
</dbReference>
<dbReference type="InterPro" id="IPR015943">
    <property type="entry name" value="WD40/YVTN_repeat-like_dom_sf"/>
</dbReference>
<name>A0A0K6GGM5_9AGAM</name>
<dbReference type="GO" id="GO:0008252">
    <property type="term" value="F:nucleotidase activity"/>
    <property type="evidence" value="ECO:0007669"/>
    <property type="project" value="TreeGrafter"/>
</dbReference>
<accession>A0A0K6GGM5</accession>
<dbReference type="PROSITE" id="PS50181">
    <property type="entry name" value="FBOX"/>
    <property type="match status" value="1"/>
</dbReference>
<dbReference type="GO" id="GO:0006206">
    <property type="term" value="P:pyrimidine nucleobase metabolic process"/>
    <property type="evidence" value="ECO:0007669"/>
    <property type="project" value="TreeGrafter"/>
</dbReference>
<evidence type="ECO:0000313" key="7">
    <source>
        <dbReference type="EMBL" id="CUA77611.1"/>
    </source>
</evidence>
<feature type="coiled-coil region" evidence="4">
    <location>
        <begin position="326"/>
        <end position="360"/>
    </location>
</feature>
<dbReference type="EMBL" id="CYGV01001844">
    <property type="protein sequence ID" value="CUA77611.1"/>
    <property type="molecule type" value="Genomic_DNA"/>
</dbReference>
<dbReference type="AlphaFoldDB" id="A0A0K6GGM5"/>
<dbReference type="SMART" id="SM00320">
    <property type="entry name" value="WD40"/>
    <property type="match status" value="3"/>
</dbReference>
<feature type="compositionally biased region" description="Basic and acidic residues" evidence="5">
    <location>
        <begin position="1"/>
        <end position="11"/>
    </location>
</feature>
<dbReference type="InterPro" id="IPR052791">
    <property type="entry name" value="SSM1_domain"/>
</dbReference>
<dbReference type="PANTHER" id="PTHR47438:SF1">
    <property type="entry name" value="PHOSPHATE METABOLISM PROTEIN 8-RELATED"/>
    <property type="match status" value="1"/>
</dbReference>
<dbReference type="SMART" id="SM00256">
    <property type="entry name" value="FBOX"/>
    <property type="match status" value="1"/>
</dbReference>
<feature type="repeat" description="WD" evidence="3">
    <location>
        <begin position="618"/>
        <end position="657"/>
    </location>
</feature>
<organism evidence="7 8">
    <name type="scientific">Rhizoctonia solani</name>
    <dbReference type="NCBI Taxonomy" id="456999"/>
    <lineage>
        <taxon>Eukaryota</taxon>
        <taxon>Fungi</taxon>
        <taxon>Dikarya</taxon>
        <taxon>Basidiomycota</taxon>
        <taxon>Agaricomycotina</taxon>
        <taxon>Agaricomycetes</taxon>
        <taxon>Cantharellales</taxon>
        <taxon>Ceratobasidiaceae</taxon>
        <taxon>Rhizoctonia</taxon>
    </lineage>
</organism>
<evidence type="ECO:0000256" key="2">
    <source>
        <dbReference type="ARBA" id="ARBA00022737"/>
    </source>
</evidence>
<dbReference type="Pfam" id="PF00400">
    <property type="entry name" value="WD40"/>
    <property type="match status" value="2"/>
</dbReference>
<dbReference type="PROSITE" id="PS50294">
    <property type="entry name" value="WD_REPEATS_REGION"/>
    <property type="match status" value="1"/>
</dbReference>
<dbReference type="PANTHER" id="PTHR47438">
    <property type="entry name" value="PHOSPHATE METABOLISM PROTEIN 8-RELATED"/>
    <property type="match status" value="1"/>
</dbReference>
<dbReference type="Proteomes" id="UP000044841">
    <property type="component" value="Unassembled WGS sequence"/>
</dbReference>
<reference evidence="7 8" key="1">
    <citation type="submission" date="2015-07" db="EMBL/GenBank/DDBJ databases">
        <authorList>
            <person name="Noorani M."/>
        </authorList>
    </citation>
    <scope>NUCLEOTIDE SEQUENCE [LARGE SCALE GENOMIC DNA]</scope>
    <source>
        <strain evidence="7">BBA 69670</strain>
    </source>
</reference>
<feature type="compositionally biased region" description="Pro residues" evidence="5">
    <location>
        <begin position="161"/>
        <end position="174"/>
    </location>
</feature>
<dbReference type="GO" id="GO:0009166">
    <property type="term" value="P:nucleotide catabolic process"/>
    <property type="evidence" value="ECO:0007669"/>
    <property type="project" value="TreeGrafter"/>
</dbReference>
<evidence type="ECO:0000256" key="1">
    <source>
        <dbReference type="ARBA" id="ARBA00022574"/>
    </source>
</evidence>
<sequence>MARASLEDARPTRLPTPRNSISISLSDPLSPTLSTATVPQPPRSRSPNATPMPPHHPRLPNTLASRKPSGANLRHVSNSQQTSPITSSKLNTQPLIPPAIIKSPKVSRVDTGRARKVSGASDYPALARSRAHSLVSQSGDSVVQHRSLPPPASPTKKAPLLPQPESPHNPSPVKPKPRLGGVANANGSPRPPHKTPGSRKSSNVFPPLEAQTPSPSPPKLPAVVWPVNEELESVNGDWAPSVRPPVSGGTSEAYDFSGIPLGSEGVPQYRAEDEMTMELITEIDDGGELDEDMQAALRSVHLTHVKKLTNYKRLLEGAQTSSASQLHALQAELRMLRAKLEDEKRKKRELEMAANKDREALKVAQMKSALQQQPPPPSMNASVDLSTLLRGDGQGGFNETEIRKVVRAMRASDRLRLIHIILDSCLPGDISAMIRMLEKYAASTFDIVGNLPEDVAIKIFAHFNVMELLEVETVSKKWHMLVRHPAIWRHLCMELTSTDPVPLRPPPNPEDWEPLYRSLHHRERNWATGQVQSIRFLKGHTGFCTTLLLKGNRLISGSYDETIRVWDIRAGEEKKCLKVKAISCLDFLPDEEVLVAGFHDVGRVQLFSTVTWAPIQTLQGHLYGIRAVALSPKYLVSAGADKALVCWDWRAGQKIVRFGQQTNLNIGVQIVDEDEGRIVGITVDGIVRTFSIPRREMLSQFKLSELGGSDPVLSAKLSSVGVGSANMLQWFAAKGKQMTCATKNLILHLEHEDSEPSVSLTSSIESLPLSQAQPRPQAQPQPQTPPTANHFHPRHSLSVPRPDSRSMGLKSRKSMGGLLSPATTTNRTSSAAFPIRPGTSLGGGRPGTSLGRSRTSMGGASPIKVERKPVKPPVLLSVVDTPDVAVGAVDPKKRRVATSTRFSSRLGADRRIFVSTYNLNMARPGKPLPEGVVPDAGDVSTVDFDTEIATLGGAWAALAEDSEHGWPAQLNVPAGFKGLATPEKNPMAMALSHEEVVVGTADGTIYVMSFVGYQYKAPPPLKEENVLGDFSIEEQDEEEEEE</sequence>
<dbReference type="SUPFAM" id="SSF50978">
    <property type="entry name" value="WD40 repeat-like"/>
    <property type="match status" value="1"/>
</dbReference>
<proteinExistence type="predicted"/>
<feature type="region of interest" description="Disordered" evidence="5">
    <location>
        <begin position="1"/>
        <end position="222"/>
    </location>
</feature>
<feature type="compositionally biased region" description="Pro residues" evidence="5">
    <location>
        <begin position="39"/>
        <end position="54"/>
    </location>
</feature>
<feature type="compositionally biased region" description="Polar residues" evidence="5">
    <location>
        <begin position="821"/>
        <end position="831"/>
    </location>
</feature>
<keyword evidence="4" id="KW-0175">Coiled coil</keyword>
<feature type="compositionally biased region" description="Low complexity" evidence="5">
    <location>
        <begin position="20"/>
        <end position="35"/>
    </location>
</feature>
<dbReference type="SUPFAM" id="SSF81383">
    <property type="entry name" value="F-box domain"/>
    <property type="match status" value="1"/>
</dbReference>
<dbReference type="InterPro" id="IPR019775">
    <property type="entry name" value="WD40_repeat_CS"/>
</dbReference>
<keyword evidence="8" id="KW-1185">Reference proteome</keyword>
<dbReference type="PROSITE" id="PS00678">
    <property type="entry name" value="WD_REPEATS_1"/>
    <property type="match status" value="1"/>
</dbReference>
<dbReference type="Pfam" id="PF12937">
    <property type="entry name" value="F-box-like"/>
    <property type="match status" value="1"/>
</dbReference>
<dbReference type="Gene3D" id="1.20.1280.50">
    <property type="match status" value="1"/>
</dbReference>
<dbReference type="InterPro" id="IPR001680">
    <property type="entry name" value="WD40_rpt"/>
</dbReference>
<evidence type="ECO:0000256" key="3">
    <source>
        <dbReference type="PROSITE-ProRule" id="PRU00221"/>
    </source>
</evidence>
<evidence type="ECO:0000256" key="4">
    <source>
        <dbReference type="SAM" id="Coils"/>
    </source>
</evidence>
<feature type="repeat" description="WD" evidence="3">
    <location>
        <begin position="537"/>
        <end position="576"/>
    </location>
</feature>
<protein>
    <submittedName>
        <fullName evidence="7">F-box/WD repeat-containing protein pof1</fullName>
    </submittedName>
</protein>
<dbReference type="InterPro" id="IPR036047">
    <property type="entry name" value="F-box-like_dom_sf"/>
</dbReference>
<evidence type="ECO:0000313" key="8">
    <source>
        <dbReference type="Proteomes" id="UP000044841"/>
    </source>
</evidence>
<keyword evidence="2" id="KW-0677">Repeat</keyword>
<dbReference type="InterPro" id="IPR036322">
    <property type="entry name" value="WD40_repeat_dom_sf"/>
</dbReference>
<evidence type="ECO:0000256" key="5">
    <source>
        <dbReference type="SAM" id="MobiDB-lite"/>
    </source>
</evidence>
<keyword evidence="1 3" id="KW-0853">WD repeat</keyword>
<gene>
    <name evidence="7" type="ORF">RSOLAG22IIIB_02628</name>
</gene>
<feature type="region of interest" description="Disordered" evidence="5">
    <location>
        <begin position="769"/>
        <end position="865"/>
    </location>
</feature>
<feature type="compositionally biased region" description="Polar residues" evidence="5">
    <location>
        <begin position="75"/>
        <end position="94"/>
    </location>
</feature>
<dbReference type="Gene3D" id="2.130.10.10">
    <property type="entry name" value="YVTN repeat-like/Quinoprotein amine dehydrogenase"/>
    <property type="match status" value="1"/>
</dbReference>